<name>A0A918QBX2_9BACT</name>
<keyword evidence="2" id="KW-1185">Reference proteome</keyword>
<comment type="caution">
    <text evidence="1">The sequence shown here is derived from an EMBL/GenBank/DDBJ whole genome shotgun (WGS) entry which is preliminary data.</text>
</comment>
<proteinExistence type="predicted"/>
<dbReference type="Proteomes" id="UP000619457">
    <property type="component" value="Unassembled WGS sequence"/>
</dbReference>
<dbReference type="AlphaFoldDB" id="A0A918QBX2"/>
<reference evidence="1" key="1">
    <citation type="journal article" date="2014" name="Int. J. Syst. Evol. Microbiol.">
        <title>Complete genome sequence of Corynebacterium casei LMG S-19264T (=DSM 44701T), isolated from a smear-ripened cheese.</title>
        <authorList>
            <consortium name="US DOE Joint Genome Institute (JGI-PGF)"/>
            <person name="Walter F."/>
            <person name="Albersmeier A."/>
            <person name="Kalinowski J."/>
            <person name="Ruckert C."/>
        </authorList>
    </citation>
    <scope>NUCLEOTIDE SEQUENCE</scope>
    <source>
        <strain evidence="1">KCTC 12368</strain>
    </source>
</reference>
<protein>
    <submittedName>
        <fullName evidence="1">Uncharacterized protein</fullName>
    </submittedName>
</protein>
<dbReference type="RefSeq" id="WP_018473574.1">
    <property type="nucleotide sequence ID" value="NZ_BMWX01000008.1"/>
</dbReference>
<reference evidence="1" key="2">
    <citation type="submission" date="2020-09" db="EMBL/GenBank/DDBJ databases">
        <authorList>
            <person name="Sun Q."/>
            <person name="Kim S."/>
        </authorList>
    </citation>
    <scope>NUCLEOTIDE SEQUENCE</scope>
    <source>
        <strain evidence="1">KCTC 12368</strain>
    </source>
</reference>
<sequence length="122" mass="14025">MRLSVLILLSVVLLKILGSAILYLDFKLHQEQLAREKCVQRNEPITICRANCVLVSKLEISNESEEKQPSMKSSKELEQFIISEMPHFDFLGIATSAPIHVYFPWINEDFSSNIEKPPEYIC</sequence>
<organism evidence="1 2">
    <name type="scientific">Echinicola pacifica</name>
    <dbReference type="NCBI Taxonomy" id="346377"/>
    <lineage>
        <taxon>Bacteria</taxon>
        <taxon>Pseudomonadati</taxon>
        <taxon>Bacteroidota</taxon>
        <taxon>Cytophagia</taxon>
        <taxon>Cytophagales</taxon>
        <taxon>Cyclobacteriaceae</taxon>
        <taxon>Echinicola</taxon>
    </lineage>
</organism>
<gene>
    <name evidence="1" type="ORF">GCM10007049_34820</name>
</gene>
<evidence type="ECO:0000313" key="1">
    <source>
        <dbReference type="EMBL" id="GGZ38694.1"/>
    </source>
</evidence>
<evidence type="ECO:0000313" key="2">
    <source>
        <dbReference type="Proteomes" id="UP000619457"/>
    </source>
</evidence>
<accession>A0A918QBX2</accession>
<dbReference type="EMBL" id="BMWX01000008">
    <property type="protein sequence ID" value="GGZ38694.1"/>
    <property type="molecule type" value="Genomic_DNA"/>
</dbReference>